<protein>
    <submittedName>
        <fullName evidence="1">Uncharacterized protein</fullName>
    </submittedName>
</protein>
<organism evidence="1 2">
    <name type="scientific">Aspergillus melleus</name>
    <dbReference type="NCBI Taxonomy" id="138277"/>
    <lineage>
        <taxon>Eukaryota</taxon>
        <taxon>Fungi</taxon>
        <taxon>Dikarya</taxon>
        <taxon>Ascomycota</taxon>
        <taxon>Pezizomycotina</taxon>
        <taxon>Eurotiomycetes</taxon>
        <taxon>Eurotiomycetidae</taxon>
        <taxon>Eurotiales</taxon>
        <taxon>Aspergillaceae</taxon>
        <taxon>Aspergillus</taxon>
        <taxon>Aspergillus subgen. Circumdati</taxon>
    </lineage>
</organism>
<sequence>MSSSSLYEPPEEDEDASDSDFDAGPARRTRAPPSSPPTEGLRQSSPAEANGQSPLESINRGGVGTRSQALERLRTSLTQESVTAYDNLLDTTTDEDSPIKTAEIVSTPVRIQDYKGIVLWTPAEKEVFFNTLERKGKNGIREIAQAIGTKSELEVQEYIRLLHEGLNERHQSKKDFRPIILGQIPAAAEISHKCCRALDEYAGLLRLEEEFSENVAGRHKHRDMWIVDQDVAAELDEQIQSRDEAFASDSSIHHTAGLLNLKSWIRLSERFFMNFGGQRLDDNWVNVAFADETPSVTADAFADFYALTVSVTRRLIHSALFFAMSRLHSMRDTGNPKAQVVKSRDVRTALDVLNMKHNRFDDWVGLARRCHLDVADLRHRKGWNSVHMDYNEVEDILSDRVPLDPEPGGRSVSRHQSRDGISDDEDNGFVHASNLSSQLPDEEFLVIDTEDDHAEQVDQQSSHLEEQQLWQKLGQSPPTSLEDHKRDSKLRMPVGEHKTPEELVDWRNRTLYRADWEEHGNEVFDIYENISEHRRKRRRLEKPAVSPHVTDSSNDEISGSDSDSDATDSDTDDVEDQSDALADPSADETDGMENEQPKHDISTVQQQQSPTKDSFATSSPSPVSSPSTRHNVSIKPDPYNYDQNQTQDFSSNSESDLPTTHEQRKSYSSSQEDDDNDGIPLYSQPMSPTDWPSE</sequence>
<dbReference type="Proteomes" id="UP001177260">
    <property type="component" value="Unassembled WGS sequence"/>
</dbReference>
<gene>
    <name evidence="1" type="ORF">N8T08_009789</name>
</gene>
<comment type="caution">
    <text evidence="1">The sequence shown here is derived from an EMBL/GenBank/DDBJ whole genome shotgun (WGS) entry which is preliminary data.</text>
</comment>
<keyword evidence="2" id="KW-1185">Reference proteome</keyword>
<evidence type="ECO:0000313" key="1">
    <source>
        <dbReference type="EMBL" id="KAK1140916.1"/>
    </source>
</evidence>
<accession>A0ACC3ATJ6</accession>
<proteinExistence type="predicted"/>
<evidence type="ECO:0000313" key="2">
    <source>
        <dbReference type="Proteomes" id="UP001177260"/>
    </source>
</evidence>
<reference evidence="1 2" key="1">
    <citation type="journal article" date="2023" name="ACS Omega">
        <title>Identification of the Neoaspergillic Acid Biosynthesis Gene Cluster by Establishing an In Vitro CRISPR-Ribonucleoprotein Genetic System in Aspergillus melleus.</title>
        <authorList>
            <person name="Yuan B."/>
            <person name="Grau M.F."/>
            <person name="Murata R.M."/>
            <person name="Torok T."/>
            <person name="Venkateswaran K."/>
            <person name="Stajich J.E."/>
            <person name="Wang C.C.C."/>
        </authorList>
    </citation>
    <scope>NUCLEOTIDE SEQUENCE [LARGE SCALE GENOMIC DNA]</scope>
    <source>
        <strain evidence="1 2">IMV 1140</strain>
    </source>
</reference>
<name>A0ACC3ATJ6_9EURO</name>
<dbReference type="EMBL" id="JAOPJF010000073">
    <property type="protein sequence ID" value="KAK1140916.1"/>
    <property type="molecule type" value="Genomic_DNA"/>
</dbReference>